<dbReference type="RefSeq" id="WP_013652866.1">
    <property type="nucleotide sequence ID" value="NC_015259.1"/>
</dbReference>
<dbReference type="InterPro" id="IPR039420">
    <property type="entry name" value="WalR-like"/>
</dbReference>
<evidence type="ECO:0000256" key="1">
    <source>
        <dbReference type="ARBA" id="ARBA00022553"/>
    </source>
</evidence>
<proteinExistence type="predicted"/>
<keyword evidence="2" id="KW-0805">Transcription regulation</keyword>
<evidence type="ECO:0000259" key="6">
    <source>
        <dbReference type="PROSITE" id="PS50043"/>
    </source>
</evidence>
<dbReference type="SMART" id="SM00448">
    <property type="entry name" value="REC"/>
    <property type="match status" value="1"/>
</dbReference>
<dbReference type="EMBL" id="CP002568">
    <property type="protein sequence ID" value="ADZ70548.1"/>
    <property type="molecule type" value="Genomic_DNA"/>
</dbReference>
<keyword evidence="4" id="KW-0804">Transcription</keyword>
<dbReference type="PRINTS" id="PR00038">
    <property type="entry name" value="HTHLUXR"/>
</dbReference>
<dbReference type="Gene3D" id="3.40.50.2300">
    <property type="match status" value="1"/>
</dbReference>
<dbReference type="STRING" id="991905.SL003B_2123"/>
<dbReference type="SUPFAM" id="SSF46894">
    <property type="entry name" value="C-terminal effector domain of the bipartite response regulators"/>
    <property type="match status" value="1"/>
</dbReference>
<dbReference type="KEGG" id="pgv:SL003B_2123"/>
<feature type="domain" description="Response regulatory" evidence="7">
    <location>
        <begin position="23"/>
        <end position="137"/>
    </location>
</feature>
<dbReference type="AlphaFoldDB" id="F2IY45"/>
<dbReference type="PANTHER" id="PTHR43214:SF41">
    <property type="entry name" value="NITRATE_NITRITE RESPONSE REGULATOR PROTEIN NARP"/>
    <property type="match status" value="1"/>
</dbReference>
<feature type="modified residue" description="4-aspartylphosphate" evidence="5">
    <location>
        <position position="72"/>
    </location>
</feature>
<dbReference type="eggNOG" id="COG2197">
    <property type="taxonomic scope" value="Bacteria"/>
</dbReference>
<gene>
    <name evidence="8" type="ordered locus">SL003B_2123</name>
</gene>
<evidence type="ECO:0000256" key="2">
    <source>
        <dbReference type="ARBA" id="ARBA00023015"/>
    </source>
</evidence>
<evidence type="ECO:0000256" key="3">
    <source>
        <dbReference type="ARBA" id="ARBA00023125"/>
    </source>
</evidence>
<reference evidence="8 9" key="1">
    <citation type="journal article" date="2011" name="J. Bacteriol.">
        <title>Complete genome sequence of Polymorphum gilvum SL003B-26A1T, a crude oil-degrading bacterium from oil-polluted saline soil.</title>
        <authorList>
            <person name="Li S.G."/>
            <person name="Tang Y.Q."/>
            <person name="Nie Y."/>
            <person name="Cai M."/>
            <person name="Wu X.L."/>
        </authorList>
    </citation>
    <scope>NUCLEOTIDE SEQUENCE [LARGE SCALE GENOMIC DNA]</scope>
    <source>
        <strain evidence="9">LMG 25793 / CGMCC 1.9160 / SL003B-26A1</strain>
    </source>
</reference>
<dbReference type="InterPro" id="IPR058245">
    <property type="entry name" value="NreC/VraR/RcsB-like_REC"/>
</dbReference>
<dbReference type="GO" id="GO:0006355">
    <property type="term" value="P:regulation of DNA-templated transcription"/>
    <property type="evidence" value="ECO:0007669"/>
    <property type="project" value="InterPro"/>
</dbReference>
<evidence type="ECO:0000313" key="9">
    <source>
        <dbReference type="Proteomes" id="UP000008130"/>
    </source>
</evidence>
<dbReference type="InterPro" id="IPR000792">
    <property type="entry name" value="Tscrpt_reg_LuxR_C"/>
</dbReference>
<keyword evidence="3" id="KW-0238">DNA-binding</keyword>
<dbReference type="SUPFAM" id="SSF52172">
    <property type="entry name" value="CheY-like"/>
    <property type="match status" value="1"/>
</dbReference>
<dbReference type="CDD" id="cd06170">
    <property type="entry name" value="LuxR_C_like"/>
    <property type="match status" value="1"/>
</dbReference>
<keyword evidence="9" id="KW-1185">Reference proteome</keyword>
<sequence>MTGIDDTATPRAGGANPAGAPVRVLLIEDDAPTRAHILAALDGDAGFTVKEGGTLSEGLAGLDWQPRVILCDLNLPDGTGIALIREARRRLPEVDIMVVSVMADEASVLSAIRVGAMGYILKDAFPNDIAAAVHDLVRGHSPISASIARYIVRNAQLPAGDEPCEPAIRLTPREADILWGIAKGYRYAEIAAQLGISPQTVTGYIKTIYRKLHVTNRGEAVFEAVQQGLIKL</sequence>
<dbReference type="InterPro" id="IPR016032">
    <property type="entry name" value="Sig_transdc_resp-reg_C-effctor"/>
</dbReference>
<protein>
    <submittedName>
        <fullName evidence="8">Two component transcriptional regulator, LuxR family</fullName>
    </submittedName>
</protein>
<dbReference type="GO" id="GO:0000160">
    <property type="term" value="P:phosphorelay signal transduction system"/>
    <property type="evidence" value="ECO:0007669"/>
    <property type="project" value="InterPro"/>
</dbReference>
<name>F2IY45_POLGS</name>
<evidence type="ECO:0000256" key="5">
    <source>
        <dbReference type="PROSITE-ProRule" id="PRU00169"/>
    </source>
</evidence>
<evidence type="ECO:0000256" key="4">
    <source>
        <dbReference type="ARBA" id="ARBA00023163"/>
    </source>
</evidence>
<dbReference type="CDD" id="cd17535">
    <property type="entry name" value="REC_NarL-like"/>
    <property type="match status" value="1"/>
</dbReference>
<dbReference type="SMART" id="SM00421">
    <property type="entry name" value="HTH_LUXR"/>
    <property type="match status" value="1"/>
</dbReference>
<dbReference type="GO" id="GO:0003677">
    <property type="term" value="F:DNA binding"/>
    <property type="evidence" value="ECO:0007669"/>
    <property type="project" value="UniProtKB-KW"/>
</dbReference>
<feature type="domain" description="HTH luxR-type" evidence="6">
    <location>
        <begin position="163"/>
        <end position="228"/>
    </location>
</feature>
<keyword evidence="1 5" id="KW-0597">Phosphoprotein</keyword>
<evidence type="ECO:0000259" key="7">
    <source>
        <dbReference type="PROSITE" id="PS50110"/>
    </source>
</evidence>
<dbReference type="PROSITE" id="PS50043">
    <property type="entry name" value="HTH_LUXR_2"/>
    <property type="match status" value="1"/>
</dbReference>
<dbReference type="Pfam" id="PF00196">
    <property type="entry name" value="GerE"/>
    <property type="match status" value="1"/>
</dbReference>
<dbReference type="Proteomes" id="UP000008130">
    <property type="component" value="Chromosome"/>
</dbReference>
<dbReference type="OrthoDB" id="5292887at2"/>
<dbReference type="Pfam" id="PF00072">
    <property type="entry name" value="Response_reg"/>
    <property type="match status" value="1"/>
</dbReference>
<dbReference type="InterPro" id="IPR001789">
    <property type="entry name" value="Sig_transdc_resp-reg_receiver"/>
</dbReference>
<organism evidence="8 9">
    <name type="scientific">Polymorphum gilvum (strain LMG 25793 / CGMCC 1.9160 / SL003B-26A1)</name>
    <dbReference type="NCBI Taxonomy" id="991905"/>
    <lineage>
        <taxon>Bacteria</taxon>
        <taxon>Pseudomonadati</taxon>
        <taxon>Pseudomonadota</taxon>
        <taxon>Alphaproteobacteria</taxon>
        <taxon>Rhodobacterales</taxon>
        <taxon>Paracoccaceae</taxon>
        <taxon>Polymorphum</taxon>
    </lineage>
</organism>
<dbReference type="InterPro" id="IPR011006">
    <property type="entry name" value="CheY-like_superfamily"/>
</dbReference>
<accession>F2IY45</accession>
<dbReference type="HOGENOM" id="CLU_000445_90_1_5"/>
<evidence type="ECO:0000313" key="8">
    <source>
        <dbReference type="EMBL" id="ADZ70548.1"/>
    </source>
</evidence>
<dbReference type="PANTHER" id="PTHR43214">
    <property type="entry name" value="TWO-COMPONENT RESPONSE REGULATOR"/>
    <property type="match status" value="1"/>
</dbReference>
<dbReference type="PROSITE" id="PS50110">
    <property type="entry name" value="RESPONSE_REGULATORY"/>
    <property type="match status" value="1"/>
</dbReference>